<evidence type="ECO:0000313" key="2">
    <source>
        <dbReference type="Proteomes" id="UP001183643"/>
    </source>
</evidence>
<proteinExistence type="predicted"/>
<dbReference type="EMBL" id="JAVDYB010000001">
    <property type="protein sequence ID" value="MDR7277808.1"/>
    <property type="molecule type" value="Genomic_DNA"/>
</dbReference>
<gene>
    <name evidence="1" type="ORF">J2S41_004586</name>
</gene>
<protein>
    <submittedName>
        <fullName evidence="1">Uncharacterized protein</fullName>
    </submittedName>
</protein>
<dbReference type="AlphaFoldDB" id="A0AAE3YPU0"/>
<comment type="caution">
    <text evidence="1">The sequence shown here is derived from an EMBL/GenBank/DDBJ whole genome shotgun (WGS) entry which is preliminary data.</text>
</comment>
<dbReference type="RefSeq" id="WP_310370327.1">
    <property type="nucleotide sequence ID" value="NZ_JAVDYB010000001.1"/>
</dbReference>
<sequence>MAVYMHRERTGRAPRIAGVVLAVAMAAAGGWAAYRYVFGAGFPSGTHDVQVYTVDGALTTPGAGRGGFLGMCDADTFHITVDSAELCVSVNGSLGTVPATGTDRGIVLAGPAVASLRSLTAGEDASMILLRHDGGWVAAVDSGALADGGPLTATPVD</sequence>
<keyword evidence="2" id="KW-1185">Reference proteome</keyword>
<name>A0AAE3YPU0_9ACTN</name>
<dbReference type="Proteomes" id="UP001183643">
    <property type="component" value="Unassembled WGS sequence"/>
</dbReference>
<evidence type="ECO:0000313" key="1">
    <source>
        <dbReference type="EMBL" id="MDR7277808.1"/>
    </source>
</evidence>
<accession>A0AAE3YPU0</accession>
<reference evidence="1" key="1">
    <citation type="submission" date="2023-07" db="EMBL/GenBank/DDBJ databases">
        <title>Sequencing the genomes of 1000 actinobacteria strains.</title>
        <authorList>
            <person name="Klenk H.-P."/>
        </authorList>
    </citation>
    <scope>NUCLEOTIDE SEQUENCE</scope>
    <source>
        <strain evidence="1">DSM 44707</strain>
    </source>
</reference>
<organism evidence="1 2">
    <name type="scientific">Catenuloplanes atrovinosus</name>
    <dbReference type="NCBI Taxonomy" id="137266"/>
    <lineage>
        <taxon>Bacteria</taxon>
        <taxon>Bacillati</taxon>
        <taxon>Actinomycetota</taxon>
        <taxon>Actinomycetes</taxon>
        <taxon>Micromonosporales</taxon>
        <taxon>Micromonosporaceae</taxon>
        <taxon>Catenuloplanes</taxon>
    </lineage>
</organism>